<name>A0A4C1TI62_EUMVA</name>
<reference evidence="1 2" key="1">
    <citation type="journal article" date="2019" name="Commun. Biol.">
        <title>The bagworm genome reveals a unique fibroin gene that provides high tensile strength.</title>
        <authorList>
            <person name="Kono N."/>
            <person name="Nakamura H."/>
            <person name="Ohtoshi R."/>
            <person name="Tomita M."/>
            <person name="Numata K."/>
            <person name="Arakawa K."/>
        </authorList>
    </citation>
    <scope>NUCLEOTIDE SEQUENCE [LARGE SCALE GENOMIC DNA]</scope>
</reference>
<evidence type="ECO:0000313" key="2">
    <source>
        <dbReference type="Proteomes" id="UP000299102"/>
    </source>
</evidence>
<proteinExistence type="predicted"/>
<protein>
    <submittedName>
        <fullName evidence="1">Uncharacterized protein</fullName>
    </submittedName>
</protein>
<dbReference type="EMBL" id="BGZK01000055">
    <property type="protein sequence ID" value="GBP13078.1"/>
    <property type="molecule type" value="Genomic_DNA"/>
</dbReference>
<keyword evidence="2" id="KW-1185">Reference proteome</keyword>
<dbReference type="Proteomes" id="UP000299102">
    <property type="component" value="Unassembled WGS sequence"/>
</dbReference>
<dbReference type="AlphaFoldDB" id="A0A4C1TI62"/>
<accession>A0A4C1TI62</accession>
<sequence>MYVFACVRACVFVCVCARLCLRAWVFVHVSGVFGWAWCVARERASSARLEHRGTKRIRCAPKPSKDLVNRPGARLTC</sequence>
<comment type="caution">
    <text evidence="1">The sequence shown here is derived from an EMBL/GenBank/DDBJ whole genome shotgun (WGS) entry which is preliminary data.</text>
</comment>
<gene>
    <name evidence="1" type="ORF">EVAR_93052_1</name>
</gene>
<organism evidence="1 2">
    <name type="scientific">Eumeta variegata</name>
    <name type="common">Bagworm moth</name>
    <name type="synonym">Eumeta japonica</name>
    <dbReference type="NCBI Taxonomy" id="151549"/>
    <lineage>
        <taxon>Eukaryota</taxon>
        <taxon>Metazoa</taxon>
        <taxon>Ecdysozoa</taxon>
        <taxon>Arthropoda</taxon>
        <taxon>Hexapoda</taxon>
        <taxon>Insecta</taxon>
        <taxon>Pterygota</taxon>
        <taxon>Neoptera</taxon>
        <taxon>Endopterygota</taxon>
        <taxon>Lepidoptera</taxon>
        <taxon>Glossata</taxon>
        <taxon>Ditrysia</taxon>
        <taxon>Tineoidea</taxon>
        <taxon>Psychidae</taxon>
        <taxon>Oiketicinae</taxon>
        <taxon>Eumeta</taxon>
    </lineage>
</organism>
<evidence type="ECO:0000313" key="1">
    <source>
        <dbReference type="EMBL" id="GBP13078.1"/>
    </source>
</evidence>